<dbReference type="AlphaFoldDB" id="A0A398DNY1"/>
<evidence type="ECO:0000313" key="1">
    <source>
        <dbReference type="EMBL" id="RIE17376.1"/>
    </source>
</evidence>
<comment type="caution">
    <text evidence="1">The sequence shown here is derived from an EMBL/GenBank/DDBJ whole genome shotgun (WGS) entry which is preliminary data.</text>
</comment>
<protein>
    <submittedName>
        <fullName evidence="1">Type I-U CRISPR-associated protein Csx17</fullName>
    </submittedName>
</protein>
<dbReference type="EMBL" id="QXIY01000005">
    <property type="protein sequence ID" value="RIE17376.1"/>
    <property type="molecule type" value="Genomic_DNA"/>
</dbReference>
<dbReference type="NCBIfam" id="TIGR04113">
    <property type="entry name" value="cas_csx17"/>
    <property type="match status" value="1"/>
</dbReference>
<reference evidence="1 2" key="1">
    <citation type="submission" date="2018-09" db="EMBL/GenBank/DDBJ databases">
        <title>Discovery and Ecogenomic Context for Candidatus Cryosericales, a Global Caldiserica Order Active in Thawing Permafrost.</title>
        <authorList>
            <person name="Martinez M.A."/>
            <person name="Woodcroft B.J."/>
            <person name="Ignacio Espinoza J.C."/>
            <person name="Zayed A."/>
            <person name="Singleton C.M."/>
            <person name="Boyd J."/>
            <person name="Li Y.-F."/>
            <person name="Purvine S."/>
            <person name="Maughan H."/>
            <person name="Hodgkins S.B."/>
            <person name="Anderson D."/>
            <person name="Sederholm M."/>
            <person name="Temperton B."/>
            <person name="Saleska S.R."/>
            <person name="Tyson G.W."/>
            <person name="Rich V.I."/>
        </authorList>
    </citation>
    <scope>NUCLEOTIDE SEQUENCE [LARGE SCALE GENOMIC DNA]</scope>
    <source>
        <strain evidence="1 2">SMC1</strain>
    </source>
</reference>
<name>A0A398DNY1_9BACT</name>
<dbReference type="OrthoDB" id="441343at2"/>
<dbReference type="InterPro" id="IPR026483">
    <property type="entry name" value="Cas_Csx17"/>
</dbReference>
<gene>
    <name evidence="1" type="primary">csx17</name>
    <name evidence="1" type="ORF">SMC1_01800</name>
</gene>
<sequence length="737" mass="80783">MNGPAQPSRWHRRREVTMMTETQHELVLHGVRPEPLASYLKGLGIIRLVVQQKEPDLRAFWRDDELVLVTRLDMEELANFFLMEYRPTPIVSPWHGSCGFFPETETLRHLRDTDDPRFATYGMAIHAMQQILESMAIDEKPDRAQARLIMRELRNAVPDECLEWLDAAFVLTDADAALPPLLGTGGNDGHLEFAHNFMQRLDSLLLSKHAHDPVTRDQLLFALGGATETSASGLLADASVGQFSPGMAGGANLTSGFGAPSLVDPWDYVLLLEGTVLFAGAATRSLRHTTSNQAAAPFSVTTSAAGYDTAAAGEEAIKTSRGELWVPLWNHPLSLAELRHLFGEGRASVGASQAASGLEFSIAIASLGVDQNIAQFVRYGFLMRNGRMYAASPLGRFGVHANVHASLLEGLIPWLRQLKRAVGDDAPASARSARRILEDGVMEYAHTPSPLRAQGILCSLASLHRTIARSRLPDWFRPIRPLGAEWLTACDDNSAEYALAFSVAAWVATCRRCFLRELVLPVGRDKLGRFVWDPEGKHDVVNVDDPLHALELLLRSIMDAEATDSPRVSDWAASWADVAAFIDGSIDAGRVLELITALALVDASVFWSARVTHRRSLVRTHLPAVYCHLKPFFAPEAQFTRPDGTMAPLQATAPMLAALERHHVTEAANAARIGLTARGMVPVGSVRGGRADLYHGPRWPVSTILQQRLYAGLLFPVDNVDHVLAQCLRPISKEASI</sequence>
<proteinExistence type="predicted"/>
<dbReference type="Proteomes" id="UP000266113">
    <property type="component" value="Unassembled WGS sequence"/>
</dbReference>
<evidence type="ECO:0000313" key="2">
    <source>
        <dbReference type="Proteomes" id="UP000266113"/>
    </source>
</evidence>
<accession>A0A398DNY1</accession>
<keyword evidence="2" id="KW-1185">Reference proteome</keyword>
<organism evidence="1 2">
    <name type="scientific">Candidatus Cryosericum septentrionale</name>
    <dbReference type="NCBI Taxonomy" id="2290913"/>
    <lineage>
        <taxon>Bacteria</taxon>
        <taxon>Pseudomonadati</taxon>
        <taxon>Caldisericota/Cryosericota group</taxon>
        <taxon>Candidatus Cryosericota</taxon>
        <taxon>Candidatus Cryosericia</taxon>
        <taxon>Candidatus Cryosericales</taxon>
        <taxon>Candidatus Cryosericaceae</taxon>
        <taxon>Candidatus Cryosericum</taxon>
    </lineage>
</organism>